<dbReference type="InParanoid" id="G5AG34"/>
<proteinExistence type="predicted"/>
<dbReference type="PANTHER" id="PTHR46586:SF3">
    <property type="entry name" value="ANKYRIN REPEAT-CONTAINING PROTEIN"/>
    <property type="match status" value="1"/>
</dbReference>
<evidence type="ECO:0000313" key="2">
    <source>
        <dbReference type="Proteomes" id="UP000002640"/>
    </source>
</evidence>
<dbReference type="GeneID" id="20661911"/>
<dbReference type="SMR" id="G5AG34"/>
<accession>G5AG34</accession>
<protein>
    <submittedName>
        <fullName evidence="1">Uncharacterized protein</fullName>
    </submittedName>
</protein>
<dbReference type="SUPFAM" id="SSF48403">
    <property type="entry name" value="Ankyrin repeat"/>
    <property type="match status" value="1"/>
</dbReference>
<dbReference type="Proteomes" id="UP000002640">
    <property type="component" value="Unassembled WGS sequence"/>
</dbReference>
<dbReference type="Gene3D" id="1.25.40.20">
    <property type="entry name" value="Ankyrin repeat-containing domain"/>
    <property type="match status" value="1"/>
</dbReference>
<keyword evidence="2" id="KW-1185">Reference proteome</keyword>
<dbReference type="EMBL" id="JH159166">
    <property type="protein sequence ID" value="EGZ05546.1"/>
    <property type="molecule type" value="Genomic_DNA"/>
</dbReference>
<dbReference type="InterPro" id="IPR036770">
    <property type="entry name" value="Ankyrin_rpt-contain_sf"/>
</dbReference>
<dbReference type="AlphaFoldDB" id="G5AG34"/>
<sequence length="504" mass="57093">MSHFQLRVVQIVLRHQTSADIQHLGPLLSSFLGPSPFLSLPNACEFGSTALLEWIWESSCISVENRSAGWSVHNYLRSDPHYIRSAFMMSTIVVAKCGDLKLMDWLLAPFSGCEVPVEAVEASASLGDWSILKYLRDHDAGNRPPGQEEELSTRAGNVVRWNTPKVLAHAIEQGFPNDALWLLDFEPLRQHQRAVRNSIPKLLQLDMVEFAESLLPDGKYFLSSQEYALLCTDIPRTVERMLDTGYLNQHEKVGAAAILDLVDTERLDLMQRVASTKYSPLQHSKRWKDVWKDAVMRACSRSNVEIVRWLISHPIGQEACKSLKEENNLSCLLQNAAERGDIAMMRCLEGLGAFDKYRDALLLAVSKDDRVSAKWLLGHLPQSEHIPDYCVLHEAAVNGHLGMIQFLHGCTVFGLESALNHSELRVASWLNSHYPLLTPTRVCVADDVFEVILFLKFYFPSMVTRSFIRYQFQGEPNEDYCEEWFEETQSRTPNLMGIVGNDAE</sequence>
<dbReference type="KEGG" id="psoj:PHYSODRAFT_533824"/>
<evidence type="ECO:0000313" key="1">
    <source>
        <dbReference type="EMBL" id="EGZ05546.1"/>
    </source>
</evidence>
<dbReference type="RefSeq" id="XP_009539077.1">
    <property type="nucleotide sequence ID" value="XM_009540782.1"/>
</dbReference>
<name>G5AG34_PHYSP</name>
<organism evidence="1 2">
    <name type="scientific">Phytophthora sojae (strain P6497)</name>
    <name type="common">Soybean stem and root rot agent</name>
    <name type="synonym">Phytophthora megasperma f. sp. glycines</name>
    <dbReference type="NCBI Taxonomy" id="1094619"/>
    <lineage>
        <taxon>Eukaryota</taxon>
        <taxon>Sar</taxon>
        <taxon>Stramenopiles</taxon>
        <taxon>Oomycota</taxon>
        <taxon>Peronosporomycetes</taxon>
        <taxon>Peronosporales</taxon>
        <taxon>Peronosporaceae</taxon>
        <taxon>Phytophthora</taxon>
    </lineage>
</organism>
<reference evidence="1 2" key="1">
    <citation type="journal article" date="2006" name="Science">
        <title>Phytophthora genome sequences uncover evolutionary origins and mechanisms of pathogenesis.</title>
        <authorList>
            <person name="Tyler B.M."/>
            <person name="Tripathy S."/>
            <person name="Zhang X."/>
            <person name="Dehal P."/>
            <person name="Jiang R.H."/>
            <person name="Aerts A."/>
            <person name="Arredondo F.D."/>
            <person name="Baxter L."/>
            <person name="Bensasson D."/>
            <person name="Beynon J.L."/>
            <person name="Chapman J."/>
            <person name="Damasceno C.M."/>
            <person name="Dorrance A.E."/>
            <person name="Dou D."/>
            <person name="Dickerman A.W."/>
            <person name="Dubchak I.L."/>
            <person name="Garbelotto M."/>
            <person name="Gijzen M."/>
            <person name="Gordon S.G."/>
            <person name="Govers F."/>
            <person name="Grunwald N.J."/>
            <person name="Huang W."/>
            <person name="Ivors K.L."/>
            <person name="Jones R.W."/>
            <person name="Kamoun S."/>
            <person name="Krampis K."/>
            <person name="Lamour K.H."/>
            <person name="Lee M.K."/>
            <person name="McDonald W.H."/>
            <person name="Medina M."/>
            <person name="Meijer H.J."/>
            <person name="Nordberg E.K."/>
            <person name="Maclean D.J."/>
            <person name="Ospina-Giraldo M.D."/>
            <person name="Morris P.F."/>
            <person name="Phuntumart V."/>
            <person name="Putnam N.H."/>
            <person name="Rash S."/>
            <person name="Rose J.K."/>
            <person name="Sakihama Y."/>
            <person name="Salamov A.A."/>
            <person name="Savidor A."/>
            <person name="Scheuring C.F."/>
            <person name="Smith B.M."/>
            <person name="Sobral B.W."/>
            <person name="Terry A."/>
            <person name="Torto-Alalibo T.A."/>
            <person name="Win J."/>
            <person name="Xu Z."/>
            <person name="Zhang H."/>
            <person name="Grigoriev I.V."/>
            <person name="Rokhsar D.S."/>
            <person name="Boore J.L."/>
        </authorList>
    </citation>
    <scope>NUCLEOTIDE SEQUENCE [LARGE SCALE GENOMIC DNA]</scope>
    <source>
        <strain evidence="1 2">P6497</strain>
    </source>
</reference>
<dbReference type="InterPro" id="IPR052050">
    <property type="entry name" value="SecEffector_AnkRepeat"/>
</dbReference>
<dbReference type="PANTHER" id="PTHR46586">
    <property type="entry name" value="ANKYRIN REPEAT-CONTAINING PROTEIN"/>
    <property type="match status" value="1"/>
</dbReference>
<gene>
    <name evidence="1" type="ORF">PHYSODRAFT_533824</name>
</gene>